<accession>A0ACB7VFX2</accession>
<proteinExistence type="predicted"/>
<reference evidence="2" key="1">
    <citation type="journal article" date="2022" name="Nat. Commun.">
        <title>Chromosome evolution and the genetic basis of agronomically important traits in greater yam.</title>
        <authorList>
            <person name="Bredeson J.V."/>
            <person name="Lyons J.B."/>
            <person name="Oniyinde I.O."/>
            <person name="Okereke N.R."/>
            <person name="Kolade O."/>
            <person name="Nnabue I."/>
            <person name="Nwadili C.O."/>
            <person name="Hribova E."/>
            <person name="Parker M."/>
            <person name="Nwogha J."/>
            <person name="Shu S."/>
            <person name="Carlson J."/>
            <person name="Kariba R."/>
            <person name="Muthemba S."/>
            <person name="Knop K."/>
            <person name="Barton G.J."/>
            <person name="Sherwood A.V."/>
            <person name="Lopez-Montes A."/>
            <person name="Asiedu R."/>
            <person name="Jamnadass R."/>
            <person name="Muchugi A."/>
            <person name="Goodstein D."/>
            <person name="Egesi C.N."/>
            <person name="Featherston J."/>
            <person name="Asfaw A."/>
            <person name="Simpson G.G."/>
            <person name="Dolezel J."/>
            <person name="Hendre P.S."/>
            <person name="Van Deynze A."/>
            <person name="Kumar P.L."/>
            <person name="Obidiegwu J.E."/>
            <person name="Bhattacharjee R."/>
            <person name="Rokhsar D.S."/>
        </authorList>
    </citation>
    <scope>NUCLEOTIDE SEQUENCE [LARGE SCALE GENOMIC DNA]</scope>
    <source>
        <strain evidence="2">cv. TDa95/00328</strain>
    </source>
</reference>
<evidence type="ECO:0000313" key="1">
    <source>
        <dbReference type="EMBL" id="KAH7672689.1"/>
    </source>
</evidence>
<comment type="caution">
    <text evidence="1">The sequence shown here is derived from an EMBL/GenBank/DDBJ whole genome shotgun (WGS) entry which is preliminary data.</text>
</comment>
<name>A0ACB7VFX2_DIOAL</name>
<keyword evidence="2" id="KW-1185">Reference proteome</keyword>
<dbReference type="EMBL" id="CM037019">
    <property type="protein sequence ID" value="KAH7672689.1"/>
    <property type="molecule type" value="Genomic_DNA"/>
</dbReference>
<sequence length="99" mass="11364">MKSFLSLFIALSRYSFPPPGHHRRSPLLSLLHHRSAMSPRQSLPLSLSCVWSPLSRFPAPVRRSPFLSFTTDPGRRFLPVFVESVTNKKVLIFVRFQSL</sequence>
<protein>
    <submittedName>
        <fullName evidence="1">Uncharacterized protein</fullName>
    </submittedName>
</protein>
<organism evidence="1 2">
    <name type="scientific">Dioscorea alata</name>
    <name type="common">Purple yam</name>
    <dbReference type="NCBI Taxonomy" id="55571"/>
    <lineage>
        <taxon>Eukaryota</taxon>
        <taxon>Viridiplantae</taxon>
        <taxon>Streptophyta</taxon>
        <taxon>Embryophyta</taxon>
        <taxon>Tracheophyta</taxon>
        <taxon>Spermatophyta</taxon>
        <taxon>Magnoliopsida</taxon>
        <taxon>Liliopsida</taxon>
        <taxon>Dioscoreales</taxon>
        <taxon>Dioscoreaceae</taxon>
        <taxon>Dioscorea</taxon>
    </lineage>
</organism>
<evidence type="ECO:0000313" key="2">
    <source>
        <dbReference type="Proteomes" id="UP000827976"/>
    </source>
</evidence>
<dbReference type="Proteomes" id="UP000827976">
    <property type="component" value="Chromosome 9"/>
</dbReference>
<gene>
    <name evidence="1" type="ORF">IHE45_09G073100</name>
</gene>